<dbReference type="Pfam" id="PF01568">
    <property type="entry name" value="Molydop_binding"/>
    <property type="match status" value="1"/>
</dbReference>
<evidence type="ECO:0000313" key="8">
    <source>
        <dbReference type="Proteomes" id="UP000198935"/>
    </source>
</evidence>
<evidence type="ECO:0000256" key="2">
    <source>
        <dbReference type="ARBA" id="ARBA00010312"/>
    </source>
</evidence>
<dbReference type="OrthoDB" id="9803192at2"/>
<dbReference type="Pfam" id="PF00384">
    <property type="entry name" value="Molybdopterin"/>
    <property type="match status" value="1"/>
</dbReference>
<comment type="similarity">
    <text evidence="2">Belongs to the prokaryotic molybdopterin-containing oxidoreductase family.</text>
</comment>
<dbReference type="EMBL" id="FNPI01000025">
    <property type="protein sequence ID" value="SDZ65196.1"/>
    <property type="molecule type" value="Genomic_DNA"/>
</dbReference>
<dbReference type="CDD" id="cd02766">
    <property type="entry name" value="MopB_3"/>
    <property type="match status" value="1"/>
</dbReference>
<evidence type="ECO:0000259" key="6">
    <source>
        <dbReference type="PROSITE" id="PS51669"/>
    </source>
</evidence>
<evidence type="ECO:0000256" key="1">
    <source>
        <dbReference type="ARBA" id="ARBA00001942"/>
    </source>
</evidence>
<keyword evidence="8" id="KW-1185">Reference proteome</keyword>
<reference evidence="8" key="1">
    <citation type="submission" date="2016-10" db="EMBL/GenBank/DDBJ databases">
        <authorList>
            <person name="Varghese N."/>
            <person name="Submissions S."/>
        </authorList>
    </citation>
    <scope>NUCLEOTIDE SEQUENCE [LARGE SCALE GENOMIC DNA]</scope>
    <source>
        <strain evidence="8">SP</strain>
    </source>
</reference>
<dbReference type="PROSITE" id="PS51669">
    <property type="entry name" value="4FE4S_MOW_BIS_MGD"/>
    <property type="match status" value="1"/>
</dbReference>
<dbReference type="Proteomes" id="UP000198935">
    <property type="component" value="Unassembled WGS sequence"/>
</dbReference>
<proteinExistence type="inferred from homology"/>
<organism evidence="7 8">
    <name type="scientific">Evansella caseinilytica</name>
    <dbReference type="NCBI Taxonomy" id="1503961"/>
    <lineage>
        <taxon>Bacteria</taxon>
        <taxon>Bacillati</taxon>
        <taxon>Bacillota</taxon>
        <taxon>Bacilli</taxon>
        <taxon>Bacillales</taxon>
        <taxon>Bacillaceae</taxon>
        <taxon>Evansella</taxon>
    </lineage>
</organism>
<dbReference type="SUPFAM" id="SSF53706">
    <property type="entry name" value="Formate dehydrogenase/DMSO reductase, domains 1-3"/>
    <property type="match status" value="1"/>
</dbReference>
<accession>A0A1H3USH5</accession>
<dbReference type="PANTHER" id="PTHR43742">
    <property type="entry name" value="TRIMETHYLAMINE-N-OXIDE REDUCTASE"/>
    <property type="match status" value="1"/>
</dbReference>
<dbReference type="Gene3D" id="3.40.50.740">
    <property type="match status" value="1"/>
</dbReference>
<dbReference type="InterPro" id="IPR006963">
    <property type="entry name" value="Mopterin_OxRdtase_4Fe-4S_dom"/>
</dbReference>
<dbReference type="Gene3D" id="3.30.2070.10">
    <property type="entry name" value="Formate dehydrogenase/DMSO reductase"/>
    <property type="match status" value="1"/>
</dbReference>
<dbReference type="InterPro" id="IPR050612">
    <property type="entry name" value="Prok_Mopterin_Oxidored"/>
</dbReference>
<dbReference type="Gene3D" id="2.20.25.90">
    <property type="entry name" value="ADC-like domains"/>
    <property type="match status" value="1"/>
</dbReference>
<gene>
    <name evidence="7" type="ORF">SAMN05421736_12527</name>
</gene>
<keyword evidence="5" id="KW-0411">Iron-sulfur</keyword>
<dbReference type="AlphaFoldDB" id="A0A1H3USH5"/>
<comment type="cofactor">
    <cofactor evidence="1">
        <name>Mo-bis(molybdopterin guanine dinucleotide)</name>
        <dbReference type="ChEBI" id="CHEBI:60539"/>
    </cofactor>
</comment>
<dbReference type="InterPro" id="IPR006656">
    <property type="entry name" value="Mopterin_OxRdtase"/>
</dbReference>
<evidence type="ECO:0000256" key="4">
    <source>
        <dbReference type="ARBA" id="ARBA00023004"/>
    </source>
</evidence>
<protein>
    <submittedName>
        <fullName evidence="7">Anaerobic selenocysteine-containing dehydrogenase</fullName>
    </submittedName>
</protein>
<name>A0A1H3USH5_9BACI</name>
<dbReference type="Pfam" id="PF04879">
    <property type="entry name" value="Molybdop_Fe4S4"/>
    <property type="match status" value="1"/>
</dbReference>
<dbReference type="InterPro" id="IPR009010">
    <property type="entry name" value="Asp_de-COase-like_dom_sf"/>
</dbReference>
<dbReference type="GO" id="GO:0043546">
    <property type="term" value="F:molybdopterin cofactor binding"/>
    <property type="evidence" value="ECO:0007669"/>
    <property type="project" value="InterPro"/>
</dbReference>
<keyword evidence="3" id="KW-0479">Metal-binding</keyword>
<dbReference type="Gene3D" id="3.40.228.10">
    <property type="entry name" value="Dimethylsulfoxide Reductase, domain 2"/>
    <property type="match status" value="1"/>
</dbReference>
<evidence type="ECO:0000256" key="5">
    <source>
        <dbReference type="ARBA" id="ARBA00023014"/>
    </source>
</evidence>
<feature type="domain" description="4Fe-4S Mo/W bis-MGD-type" evidence="6">
    <location>
        <begin position="5"/>
        <end position="62"/>
    </location>
</feature>
<evidence type="ECO:0000256" key="3">
    <source>
        <dbReference type="ARBA" id="ARBA00022723"/>
    </source>
</evidence>
<dbReference type="GO" id="GO:0016491">
    <property type="term" value="F:oxidoreductase activity"/>
    <property type="evidence" value="ECO:0007669"/>
    <property type="project" value="InterPro"/>
</dbReference>
<dbReference type="SMART" id="SM00926">
    <property type="entry name" value="Molybdop_Fe4S4"/>
    <property type="match status" value="1"/>
</dbReference>
<keyword evidence="4" id="KW-0408">Iron</keyword>
<dbReference type="Gene3D" id="2.40.40.20">
    <property type="match status" value="1"/>
</dbReference>
<dbReference type="STRING" id="1503961.SAMN05421736_12527"/>
<dbReference type="GO" id="GO:0051536">
    <property type="term" value="F:iron-sulfur cluster binding"/>
    <property type="evidence" value="ECO:0007669"/>
    <property type="project" value="UniProtKB-KW"/>
</dbReference>
<sequence length="668" mass="73898">MERNNSSNFSACPLNCWDACSFTIEVEEGSIVKVGGNKAHPITKGNICIRGRKLKDRTNSEQRITTPLKKVNGDWAAISWDQALEELANKLQEAKRLYGPTSVLHSHDYSNNGLLKAVDERFFRAFGGWTKVEGSLCWGAGIEAQIRDFGNSFAHAPEDVLNSRSIIIWGRNAARTNMHLYSYLTAAKAKGATLIVIDPMKNQLDRLADEFISVRPGSDGFLAAGIMKVILKNGWEAREFIEQATFGFEVLQSKLEAVTMEEIISFTGVSEITITKLAKVYTNGPTSTLLGLGMQRYKNGGNTIRLIDALGAISGNIGIPGGGVNYGLLPVGQAFDTDKLALREKDANIRTFTRMNQGEKILTETDPPVHVIIVSRGNPMTQLPNTNVTAAAFEKTDTVVVLDQFMTDTAEAANYFLPVTTVFEEEDIYYASMYHSYANYGSKIVEPAGEAKPELWIWTQLAKRLGFGEYFAFTVNEWLEMGTESLRKTGWSLEQLKKTGFLQLPVASVPWSESRFQTPSGKYEFVSTKALEAGEDGTIDITYPQEAMNASKSYPYHLLSLHPLRSNHSQHYHLLAGREQNIAEISVNIAREHRLRDGDSVLVKNDRGELKAVVRVEDGLHANTINIDEGRGQKFGGSVNLLTSNGEADMGKGSILYDCRVTIKKVQP</sequence>
<dbReference type="GO" id="GO:0046872">
    <property type="term" value="F:metal ion binding"/>
    <property type="evidence" value="ECO:0007669"/>
    <property type="project" value="UniProtKB-KW"/>
</dbReference>
<evidence type="ECO:0000313" key="7">
    <source>
        <dbReference type="EMBL" id="SDZ65196.1"/>
    </source>
</evidence>
<dbReference type="SUPFAM" id="SSF50692">
    <property type="entry name" value="ADC-like"/>
    <property type="match status" value="1"/>
</dbReference>
<dbReference type="InterPro" id="IPR006657">
    <property type="entry name" value="MoPterin_dinucl-bd_dom"/>
</dbReference>
<dbReference type="PANTHER" id="PTHR43742:SF6">
    <property type="entry name" value="OXIDOREDUCTASE YYAE-RELATED"/>
    <property type="match status" value="1"/>
</dbReference>